<dbReference type="Proteomes" id="UP000314294">
    <property type="component" value="Unassembled WGS sequence"/>
</dbReference>
<comment type="caution">
    <text evidence="2">The sequence shown here is derived from an EMBL/GenBank/DDBJ whole genome shotgun (WGS) entry which is preliminary data.</text>
</comment>
<keyword evidence="3" id="KW-1185">Reference proteome</keyword>
<feature type="region of interest" description="Disordered" evidence="1">
    <location>
        <begin position="46"/>
        <end position="72"/>
    </location>
</feature>
<dbReference type="AlphaFoldDB" id="A0A4Z2E9G1"/>
<evidence type="ECO:0000313" key="2">
    <source>
        <dbReference type="EMBL" id="TNN24962.1"/>
    </source>
</evidence>
<feature type="region of interest" description="Disordered" evidence="1">
    <location>
        <begin position="1"/>
        <end position="34"/>
    </location>
</feature>
<protein>
    <submittedName>
        <fullName evidence="2">Uncharacterized protein</fullName>
    </submittedName>
</protein>
<dbReference type="EMBL" id="SRLO01013819">
    <property type="protein sequence ID" value="TNN24962.1"/>
    <property type="molecule type" value="Genomic_DNA"/>
</dbReference>
<proteinExistence type="predicted"/>
<gene>
    <name evidence="2" type="ORF">EYF80_064911</name>
</gene>
<organism evidence="2 3">
    <name type="scientific">Liparis tanakae</name>
    <name type="common">Tanaka's snailfish</name>
    <dbReference type="NCBI Taxonomy" id="230148"/>
    <lineage>
        <taxon>Eukaryota</taxon>
        <taxon>Metazoa</taxon>
        <taxon>Chordata</taxon>
        <taxon>Craniata</taxon>
        <taxon>Vertebrata</taxon>
        <taxon>Euteleostomi</taxon>
        <taxon>Actinopterygii</taxon>
        <taxon>Neopterygii</taxon>
        <taxon>Teleostei</taxon>
        <taxon>Neoteleostei</taxon>
        <taxon>Acanthomorphata</taxon>
        <taxon>Eupercaria</taxon>
        <taxon>Perciformes</taxon>
        <taxon>Cottioidei</taxon>
        <taxon>Cottales</taxon>
        <taxon>Liparidae</taxon>
        <taxon>Liparis</taxon>
    </lineage>
</organism>
<accession>A0A4Z2E9G1</accession>
<sequence>MLFTRHEVRGDTPSIREFTKPQTQGGNAPTKEKAIRSVYVGFEMVRRTRRDTGSARATRERSEMAKEPQQHL</sequence>
<reference evidence="2 3" key="1">
    <citation type="submission" date="2019-03" db="EMBL/GenBank/DDBJ databases">
        <title>First draft genome of Liparis tanakae, snailfish: a comprehensive survey of snailfish specific genes.</title>
        <authorList>
            <person name="Kim W."/>
            <person name="Song I."/>
            <person name="Jeong J.-H."/>
            <person name="Kim D."/>
            <person name="Kim S."/>
            <person name="Ryu S."/>
            <person name="Song J.Y."/>
            <person name="Lee S.K."/>
        </authorList>
    </citation>
    <scope>NUCLEOTIDE SEQUENCE [LARGE SCALE GENOMIC DNA]</scope>
    <source>
        <tissue evidence="2">Muscle</tissue>
    </source>
</reference>
<evidence type="ECO:0000256" key="1">
    <source>
        <dbReference type="SAM" id="MobiDB-lite"/>
    </source>
</evidence>
<feature type="compositionally biased region" description="Basic and acidic residues" evidence="1">
    <location>
        <begin position="1"/>
        <end position="10"/>
    </location>
</feature>
<name>A0A4Z2E9G1_9TELE</name>
<evidence type="ECO:0000313" key="3">
    <source>
        <dbReference type="Proteomes" id="UP000314294"/>
    </source>
</evidence>